<sequence length="110" mass="11246">MTIFITFIHVVTCILIIAAVLLQSGKGAETGVMIGGSSQTLFGARGASSFLAKMTVVLATLFMVTSLTLSLIHQSPVGSSIMLDEPMKALPAAPVTPNATSGTAQAPAKK</sequence>
<comment type="similarity">
    <text evidence="2 10">Belongs to the SecG family.</text>
</comment>
<proteinExistence type="inferred from homology"/>
<dbReference type="KEGG" id="lfc:LFE_0054"/>
<dbReference type="GO" id="GO:0065002">
    <property type="term" value="P:intracellular protein transmembrane transport"/>
    <property type="evidence" value="ECO:0007669"/>
    <property type="project" value="TreeGrafter"/>
</dbReference>
<dbReference type="STRING" id="1162668.LFE_0054"/>
<comment type="caution">
    <text evidence="10">Lacks conserved residue(s) required for the propagation of feature annotation.</text>
</comment>
<keyword evidence="5 10" id="KW-0812">Transmembrane</keyword>
<keyword evidence="12" id="KW-1185">Reference proteome</keyword>
<evidence type="ECO:0000256" key="4">
    <source>
        <dbReference type="ARBA" id="ARBA00022475"/>
    </source>
</evidence>
<dbReference type="OrthoDB" id="121323at2"/>
<dbReference type="GO" id="GO:0043952">
    <property type="term" value="P:protein transport by the Sec complex"/>
    <property type="evidence" value="ECO:0007669"/>
    <property type="project" value="TreeGrafter"/>
</dbReference>
<protein>
    <recommendedName>
        <fullName evidence="10">Protein-export membrane protein SecG</fullName>
    </recommendedName>
</protein>
<gene>
    <name evidence="11" type="ordered locus">LFE_0054</name>
</gene>
<dbReference type="PATRIC" id="fig|1162668.3.peg.63"/>
<keyword evidence="6 10" id="KW-0653">Protein transport</keyword>
<dbReference type="InterPro" id="IPR004692">
    <property type="entry name" value="SecG"/>
</dbReference>
<evidence type="ECO:0000256" key="6">
    <source>
        <dbReference type="ARBA" id="ARBA00022927"/>
    </source>
</evidence>
<reference evidence="11 12" key="1">
    <citation type="journal article" date="2012" name="J. Bacteriol.">
        <title>Complete Genome Sequence of Leptospirillum ferrooxidans Strain C2-3, Isolated from a Fresh Volcanic Ash Deposit on the Island of Miyake, Japan.</title>
        <authorList>
            <person name="Fujimura R."/>
            <person name="Sato Y."/>
            <person name="Nishizawa T."/>
            <person name="Oshima K."/>
            <person name="Kim S.-W."/>
            <person name="Hattori M."/>
            <person name="Kamijo T."/>
            <person name="Ohta H."/>
        </authorList>
    </citation>
    <scope>NUCLEOTIDE SEQUENCE [LARGE SCALE GENOMIC DNA]</scope>
    <source>
        <strain evidence="11 12">C2-3</strain>
    </source>
</reference>
<keyword evidence="9 10" id="KW-0472">Membrane</keyword>
<dbReference type="AlphaFoldDB" id="I0IKI5"/>
<dbReference type="PANTHER" id="PTHR34182">
    <property type="entry name" value="PROTEIN-EXPORT MEMBRANE PROTEIN SECG"/>
    <property type="match status" value="1"/>
</dbReference>
<dbReference type="PRINTS" id="PR01651">
    <property type="entry name" value="SECGEXPORT"/>
</dbReference>
<dbReference type="Proteomes" id="UP000007382">
    <property type="component" value="Chromosome"/>
</dbReference>
<evidence type="ECO:0000256" key="10">
    <source>
        <dbReference type="RuleBase" id="RU365087"/>
    </source>
</evidence>
<dbReference type="Pfam" id="PF03840">
    <property type="entry name" value="SecG"/>
    <property type="match status" value="1"/>
</dbReference>
<feature type="transmembrane region" description="Helical" evidence="10">
    <location>
        <begin position="51"/>
        <end position="72"/>
    </location>
</feature>
<organism evidence="11 12">
    <name type="scientific">Leptospirillum ferrooxidans (strain C2-3)</name>
    <dbReference type="NCBI Taxonomy" id="1162668"/>
    <lineage>
        <taxon>Bacteria</taxon>
        <taxon>Pseudomonadati</taxon>
        <taxon>Nitrospirota</taxon>
        <taxon>Nitrospiria</taxon>
        <taxon>Nitrospirales</taxon>
        <taxon>Nitrospiraceae</taxon>
        <taxon>Leptospirillum</taxon>
    </lineage>
</organism>
<keyword evidence="3 10" id="KW-0813">Transport</keyword>
<evidence type="ECO:0000256" key="2">
    <source>
        <dbReference type="ARBA" id="ARBA00008445"/>
    </source>
</evidence>
<evidence type="ECO:0000256" key="7">
    <source>
        <dbReference type="ARBA" id="ARBA00022989"/>
    </source>
</evidence>
<dbReference type="PANTHER" id="PTHR34182:SF1">
    <property type="entry name" value="PROTEIN-EXPORT MEMBRANE PROTEIN SECG"/>
    <property type="match status" value="1"/>
</dbReference>
<comment type="subcellular location">
    <subcellularLocation>
        <location evidence="1 10">Cell membrane</location>
        <topology evidence="1 10">Multi-pass membrane protein</topology>
    </subcellularLocation>
</comment>
<evidence type="ECO:0000256" key="8">
    <source>
        <dbReference type="ARBA" id="ARBA00023010"/>
    </source>
</evidence>
<evidence type="ECO:0000256" key="5">
    <source>
        <dbReference type="ARBA" id="ARBA00022692"/>
    </source>
</evidence>
<evidence type="ECO:0000313" key="11">
    <source>
        <dbReference type="EMBL" id="BAM05784.1"/>
    </source>
</evidence>
<evidence type="ECO:0000256" key="3">
    <source>
        <dbReference type="ARBA" id="ARBA00022448"/>
    </source>
</evidence>
<dbReference type="NCBIfam" id="TIGR00810">
    <property type="entry name" value="secG"/>
    <property type="match status" value="1"/>
</dbReference>
<dbReference type="GO" id="GO:0005886">
    <property type="term" value="C:plasma membrane"/>
    <property type="evidence" value="ECO:0007669"/>
    <property type="project" value="UniProtKB-SubCell"/>
</dbReference>
<dbReference type="GO" id="GO:0009306">
    <property type="term" value="P:protein secretion"/>
    <property type="evidence" value="ECO:0007669"/>
    <property type="project" value="UniProtKB-UniRule"/>
</dbReference>
<keyword evidence="7 10" id="KW-1133">Transmembrane helix</keyword>
<evidence type="ECO:0000256" key="1">
    <source>
        <dbReference type="ARBA" id="ARBA00004651"/>
    </source>
</evidence>
<evidence type="ECO:0000256" key="9">
    <source>
        <dbReference type="ARBA" id="ARBA00023136"/>
    </source>
</evidence>
<dbReference type="eggNOG" id="COG1314">
    <property type="taxonomic scope" value="Bacteria"/>
</dbReference>
<accession>I0IKI5</accession>
<evidence type="ECO:0000313" key="12">
    <source>
        <dbReference type="Proteomes" id="UP000007382"/>
    </source>
</evidence>
<dbReference type="HOGENOM" id="CLU_094156_2_1_0"/>
<name>I0IKI5_LEPFC</name>
<comment type="function">
    <text evidence="10">Involved in protein export. Participates in an early event of protein translocation.</text>
</comment>
<keyword evidence="8 10" id="KW-0811">Translocation</keyword>
<dbReference type="GO" id="GO:0015450">
    <property type="term" value="F:protein-transporting ATPase activity"/>
    <property type="evidence" value="ECO:0007669"/>
    <property type="project" value="UniProtKB-UniRule"/>
</dbReference>
<reference evidence="12" key="2">
    <citation type="submission" date="2012-03" db="EMBL/GenBank/DDBJ databases">
        <title>The complete genome sequence of the pioneer microbe on fresh volcanic deposit, Leptospirillum ferrooxidans strain C2-3.</title>
        <authorList>
            <person name="Fujimura R."/>
            <person name="Sato Y."/>
            <person name="Nishizawa T."/>
            <person name="Nanba K."/>
            <person name="Oshima K."/>
            <person name="Hattori M."/>
            <person name="Kamijo T."/>
            <person name="Ohta H."/>
        </authorList>
    </citation>
    <scope>NUCLEOTIDE SEQUENCE [LARGE SCALE GENOMIC DNA]</scope>
    <source>
        <strain evidence="12">C2-3</strain>
    </source>
</reference>
<dbReference type="EMBL" id="AP012342">
    <property type="protein sequence ID" value="BAM05784.1"/>
    <property type="molecule type" value="Genomic_DNA"/>
</dbReference>
<keyword evidence="4 10" id="KW-1003">Cell membrane</keyword>